<keyword evidence="4" id="KW-1185">Reference proteome</keyword>
<dbReference type="Gene3D" id="1.20.5.1700">
    <property type="match status" value="1"/>
</dbReference>
<evidence type="ECO:0000256" key="2">
    <source>
        <dbReference type="SAM" id="MobiDB-lite"/>
    </source>
</evidence>
<evidence type="ECO:0000313" key="3">
    <source>
        <dbReference type="EMBL" id="KAG5486855.1"/>
    </source>
</evidence>
<comment type="caution">
    <text evidence="3">The sequence shown here is derived from an EMBL/GenBank/DDBJ whole genome shotgun (WGS) entry which is preliminary data.</text>
</comment>
<evidence type="ECO:0000256" key="1">
    <source>
        <dbReference type="SAM" id="Coils"/>
    </source>
</evidence>
<accession>A0A836HMJ2</accession>
<dbReference type="EMBL" id="JAFHLR010000007">
    <property type="protein sequence ID" value="KAG5486855.1"/>
    <property type="molecule type" value="Genomic_DNA"/>
</dbReference>
<organism evidence="3 4">
    <name type="scientific">Leishmania orientalis</name>
    <dbReference type="NCBI Taxonomy" id="2249476"/>
    <lineage>
        <taxon>Eukaryota</taxon>
        <taxon>Discoba</taxon>
        <taxon>Euglenozoa</taxon>
        <taxon>Kinetoplastea</taxon>
        <taxon>Metakinetoplastina</taxon>
        <taxon>Trypanosomatida</taxon>
        <taxon>Trypanosomatidae</taxon>
        <taxon>Leishmaniinae</taxon>
        <taxon>Leishmania</taxon>
    </lineage>
</organism>
<protein>
    <submittedName>
        <fullName evidence="3">Uncharacterized protein</fullName>
    </submittedName>
</protein>
<dbReference type="KEGG" id="loi:92362178"/>
<name>A0A836HMJ2_9TRYP</name>
<reference evidence="4" key="2">
    <citation type="journal article" date="2021" name="Sci. Data">
        <title>Chromosome-scale genome sequencing, assembly and annotation of six genomes from subfamily Leishmaniinae.</title>
        <authorList>
            <person name="Almutairi H."/>
            <person name="Urbaniak M.D."/>
            <person name="Bates M.D."/>
            <person name="Jariyapan N."/>
            <person name="Kwakye-Nuako G."/>
            <person name="Thomaz Soccol V."/>
            <person name="Al-Salem W.S."/>
            <person name="Dillon R.J."/>
            <person name="Bates P.A."/>
            <person name="Gatherer D."/>
        </authorList>
    </citation>
    <scope>NUCLEOTIDE SEQUENCE [LARGE SCALE GENOMIC DNA]</scope>
</reference>
<evidence type="ECO:0000313" key="4">
    <source>
        <dbReference type="Proteomes" id="UP000674143"/>
    </source>
</evidence>
<proteinExistence type="predicted"/>
<feature type="compositionally biased region" description="Low complexity" evidence="2">
    <location>
        <begin position="236"/>
        <end position="249"/>
    </location>
</feature>
<gene>
    <name evidence="3" type="ORF">LSCM4_06321</name>
</gene>
<sequence length="618" mass="66876">MSSPRTHVVDLSGMPREELIEIAKKQSRQIREKNTRISAMEAFIESVTGASAEVSLSHSPHTVSNTTPPSSSTEAVAFCSAASDSATAASASASELLQLQRTLEEERSQHTSRVSQLEEQLRQWQLDYDQLQAKVEGWKKKVMSAMTADQERIRGLEAQLAAAAAAAASQESLLAHAPSGVPFALPTALSPGVDETYASTQRQQLEAQVCSLEQELYKVKEQLHQAQSQLHELRCSPQQPQLPSAAAASTTENSLIEVPSTALDSPPSFLSPALSDNTPSPPEAAKSAADIPPEVLRDAVHTKLASWKERVKVAMLADKTRIEELEVQLAAMRAATNAGHASEADDAAKAEALRAEVSRLQGALQTSEQEREALVESAGSELEICRSAFQQQISELKSDIDGLRAAAAVVQEDRDAALRASASEHAAVEVLRAEVSRLQGALQTTECERDNATVSMKAFRERMEEWKVKMRSALEEGESQRHALEAEVQRLKEQQHRAAAAATAQLEVESPQADVMVGAEEANAMMSYVAATEEDLAVRAFSGAEAPVQVSTDVPSVPSSLVLPELHLSSMQTLLMEVDRVAAENKRLRRVVAMLTRFRAEVMREVRAVAVPFSATVS</sequence>
<dbReference type="PANTHER" id="PTHR23159">
    <property type="entry name" value="CENTROSOMAL PROTEIN 2"/>
    <property type="match status" value="1"/>
</dbReference>
<feature type="coiled-coil region" evidence="1">
    <location>
        <begin position="350"/>
        <end position="501"/>
    </location>
</feature>
<feature type="region of interest" description="Disordered" evidence="2">
    <location>
        <begin position="234"/>
        <end position="291"/>
    </location>
</feature>
<dbReference type="RefSeq" id="XP_067065649.1">
    <property type="nucleotide sequence ID" value="XM_067208244.1"/>
</dbReference>
<dbReference type="GeneID" id="92362178"/>
<keyword evidence="1" id="KW-0175">Coiled coil</keyword>
<dbReference type="PANTHER" id="PTHR23159:SF31">
    <property type="entry name" value="CENTROSOME-ASSOCIATED PROTEIN CEP250 ISOFORM X1"/>
    <property type="match status" value="1"/>
</dbReference>
<reference evidence="4" key="1">
    <citation type="journal article" date="2021" name="Microbiol. Resour. Announc.">
        <title>LGAAP: Leishmaniinae Genome Assembly and Annotation Pipeline.</title>
        <authorList>
            <person name="Almutairi H."/>
            <person name="Urbaniak M.D."/>
            <person name="Bates M.D."/>
            <person name="Jariyapan N."/>
            <person name="Kwakye-Nuako G."/>
            <person name="Thomaz-Soccol V."/>
            <person name="Al-Salem W.S."/>
            <person name="Dillon R.J."/>
            <person name="Bates P.A."/>
            <person name="Gatherer D."/>
        </authorList>
    </citation>
    <scope>NUCLEOTIDE SEQUENCE [LARGE SCALE GENOMIC DNA]</scope>
</reference>
<dbReference type="Proteomes" id="UP000674143">
    <property type="component" value="Unassembled WGS sequence"/>
</dbReference>
<feature type="coiled-coil region" evidence="1">
    <location>
        <begin position="100"/>
        <end position="141"/>
    </location>
</feature>
<dbReference type="AlphaFoldDB" id="A0A836HMJ2"/>